<proteinExistence type="predicted"/>
<protein>
    <submittedName>
        <fullName evidence="1">Uncharacterized protein</fullName>
    </submittedName>
</protein>
<evidence type="ECO:0000313" key="1">
    <source>
        <dbReference type="EMBL" id="MPN13824.1"/>
    </source>
</evidence>
<sequence length="125" mass="14576">MSGPDQGFRNLIIDSRVYDNVPDHPRPVFDKAFRIFGSLRHRRHDGIKSFRLKAFLEIIGFLCKDFSIGTDRESNDADKIARPSAQIARVDIRDIIQIPDELKYDIPFFRQYVRVVVDHAADRPY</sequence>
<dbReference type="AlphaFoldDB" id="A0A645FNC5"/>
<name>A0A645FNC5_9ZZZZ</name>
<dbReference type="EMBL" id="VSSQ01060380">
    <property type="protein sequence ID" value="MPN13824.1"/>
    <property type="molecule type" value="Genomic_DNA"/>
</dbReference>
<organism evidence="1">
    <name type="scientific">bioreactor metagenome</name>
    <dbReference type="NCBI Taxonomy" id="1076179"/>
    <lineage>
        <taxon>unclassified sequences</taxon>
        <taxon>metagenomes</taxon>
        <taxon>ecological metagenomes</taxon>
    </lineage>
</organism>
<reference evidence="1" key="1">
    <citation type="submission" date="2019-08" db="EMBL/GenBank/DDBJ databases">
        <authorList>
            <person name="Kucharzyk K."/>
            <person name="Murdoch R.W."/>
            <person name="Higgins S."/>
            <person name="Loffler F."/>
        </authorList>
    </citation>
    <scope>NUCLEOTIDE SEQUENCE</scope>
</reference>
<comment type="caution">
    <text evidence="1">The sequence shown here is derived from an EMBL/GenBank/DDBJ whole genome shotgun (WGS) entry which is preliminary data.</text>
</comment>
<gene>
    <name evidence="1" type="ORF">SDC9_161150</name>
</gene>
<accession>A0A645FNC5</accession>